<sequence length="397" mass="46111">MSNSNESSHFSGRKRHFDSKYEDEHYKKTQRTNQHAAVVAEHYNKRENTSCAVRRNSKIYYMRNFNNWTKSVLIKKYLDKLRSGNWKHKPTILDLGCGKGGDLLKWNKGNIRKIICTDIAATSITQCKERYDLLKKKSRNNQVFDAEFLVADSGKESLKEMFSNPETEIDITSCQFVIHYTFESETQAEKMVRNACESLQEGGYFIGTTVNAKKLVNKLHSAEDMKFGNDVYSVRFQSKDSFPDFGCQYQFQLDDVVDCPEFLLKKKNLVQLCQKYGMHLVEWKTFAEFFDENCNDNENFKLIRRMKALEEYPSVSGPLNSSIRSDYDHAKKEIDRIISKHPRSEPRVATLSKTEWEAASIYVVYAFIKDSNVSRSSPERTKEETNDAEEKIPLVII</sequence>
<feature type="site" description="mRNA cap binding" evidence="13">
    <location>
        <position position="99"/>
    </location>
</feature>
<evidence type="ECO:0000256" key="5">
    <source>
        <dbReference type="ARBA" id="ARBA00022691"/>
    </source>
</evidence>
<feature type="binding site" evidence="12">
    <location>
        <position position="118"/>
    </location>
    <ligand>
        <name>S-adenosyl-L-methionine</name>
        <dbReference type="ChEBI" id="CHEBI:59789"/>
    </ligand>
</feature>
<evidence type="ECO:0000256" key="9">
    <source>
        <dbReference type="ARBA" id="ARBA00044712"/>
    </source>
</evidence>
<feature type="binding site" evidence="12">
    <location>
        <position position="180"/>
    </location>
    <ligand>
        <name>S-adenosyl-L-methionine</name>
        <dbReference type="ChEBI" id="CHEBI:59789"/>
    </ligand>
</feature>
<evidence type="ECO:0000256" key="12">
    <source>
        <dbReference type="PIRSR" id="PIRSR028762-1"/>
    </source>
</evidence>
<keyword evidence="7 11" id="KW-0506">mRNA capping</keyword>
<organism evidence="15">
    <name type="scientific">Phallusia mammillata</name>
    <dbReference type="NCBI Taxonomy" id="59560"/>
    <lineage>
        <taxon>Eukaryota</taxon>
        <taxon>Metazoa</taxon>
        <taxon>Chordata</taxon>
        <taxon>Tunicata</taxon>
        <taxon>Ascidiacea</taxon>
        <taxon>Phlebobranchia</taxon>
        <taxon>Ascidiidae</taxon>
        <taxon>Phallusia</taxon>
    </lineage>
</organism>
<dbReference type="GO" id="GO:0005634">
    <property type="term" value="C:nucleus"/>
    <property type="evidence" value="ECO:0007669"/>
    <property type="project" value="UniProtKB-SubCell"/>
</dbReference>
<protein>
    <recommendedName>
        <fullName evidence="11">mRNA cap guanine-N(7) methyltransferase</fullName>
        <ecNumber evidence="11">2.1.1.56</ecNumber>
    </recommendedName>
    <alternativeName>
        <fullName evidence="11">mRNA (guanine-N(7))-methyltransferase</fullName>
    </alternativeName>
    <alternativeName>
        <fullName evidence="11">mRNA cap methyltransferase</fullName>
    </alternativeName>
</protein>
<evidence type="ECO:0000256" key="8">
    <source>
        <dbReference type="ARBA" id="ARBA00023242"/>
    </source>
</evidence>
<dbReference type="PROSITE" id="PS51562">
    <property type="entry name" value="RNA_CAP0_MT"/>
    <property type="match status" value="1"/>
</dbReference>
<dbReference type="InterPro" id="IPR039753">
    <property type="entry name" value="RG7MT1"/>
</dbReference>
<dbReference type="PIRSF" id="PIRSF028762">
    <property type="entry name" value="ABD1"/>
    <property type="match status" value="1"/>
</dbReference>
<feature type="domain" description="MRNA cap 0 methyltransferase" evidence="14">
    <location>
        <begin position="57"/>
        <end position="370"/>
    </location>
</feature>
<dbReference type="PANTHER" id="PTHR12189:SF2">
    <property type="entry name" value="MRNA CAP GUANINE-N7 METHYLTRANSFERASE"/>
    <property type="match status" value="1"/>
</dbReference>
<feature type="binding site" evidence="13">
    <location>
        <begin position="66"/>
        <end position="67"/>
    </location>
    <ligand>
        <name>mRNA</name>
        <dbReference type="ChEBI" id="CHEBI:33699"/>
    </ligand>
</feature>
<keyword evidence="5 11" id="KW-0949">S-adenosyl-L-methionine</keyword>
<dbReference type="EMBL" id="LR789799">
    <property type="protein sequence ID" value="CAB3265661.1"/>
    <property type="molecule type" value="mRNA"/>
</dbReference>
<keyword evidence="8 11" id="KW-0539">Nucleus</keyword>
<dbReference type="GO" id="GO:0004482">
    <property type="term" value="F:mRNA 5'-cap (guanine-N7-)-methyltransferase activity"/>
    <property type="evidence" value="ECO:0007669"/>
    <property type="project" value="UniProtKB-EC"/>
</dbReference>
<keyword evidence="6 11" id="KW-0694">RNA-binding</keyword>
<comment type="similarity">
    <text evidence="11">Belongs to the class I-like SAM-binding methyltransferase superfamily. mRNA cap 0 methyltransferase family.</text>
</comment>
<evidence type="ECO:0000256" key="1">
    <source>
        <dbReference type="ARBA" id="ARBA00004123"/>
    </source>
</evidence>
<keyword evidence="4 11" id="KW-0808">Transferase</keyword>
<evidence type="ECO:0000256" key="2">
    <source>
        <dbReference type="ARBA" id="ARBA00022603"/>
    </source>
</evidence>
<evidence type="ECO:0000256" key="3">
    <source>
        <dbReference type="ARBA" id="ARBA00022664"/>
    </source>
</evidence>
<evidence type="ECO:0000256" key="11">
    <source>
        <dbReference type="PIRNR" id="PIRNR028762"/>
    </source>
</evidence>
<evidence type="ECO:0000313" key="15">
    <source>
        <dbReference type="EMBL" id="CAB3265661.1"/>
    </source>
</evidence>
<evidence type="ECO:0000256" key="10">
    <source>
        <dbReference type="ARBA" id="ARBA00045434"/>
    </source>
</evidence>
<reference evidence="15" key="1">
    <citation type="submission" date="2020-04" db="EMBL/GenBank/DDBJ databases">
        <authorList>
            <person name="Neveu A P."/>
        </authorList>
    </citation>
    <scope>NUCLEOTIDE SEQUENCE</scope>
    <source>
        <tissue evidence="15">Whole embryo</tissue>
    </source>
</reference>
<evidence type="ECO:0000259" key="14">
    <source>
        <dbReference type="PROSITE" id="PS51562"/>
    </source>
</evidence>
<keyword evidence="2 11" id="KW-0489">Methyltransferase</keyword>
<comment type="catalytic activity">
    <reaction evidence="9">
        <text>a 5'-end (5'-triphosphoguanosine)-ribonucleoside in mRNA + S-adenosyl-L-methionine = a 5'-end (N(7)-methyl 5'-triphosphoguanosine)-ribonucleoside in mRNA + S-adenosyl-L-homocysteine</text>
        <dbReference type="Rhea" id="RHEA:67008"/>
        <dbReference type="Rhea" id="RHEA-COMP:17166"/>
        <dbReference type="Rhea" id="RHEA-COMP:17167"/>
        <dbReference type="ChEBI" id="CHEBI:57856"/>
        <dbReference type="ChEBI" id="CHEBI:59789"/>
        <dbReference type="ChEBI" id="CHEBI:156461"/>
        <dbReference type="ChEBI" id="CHEBI:167617"/>
        <dbReference type="EC" id="2.1.1.56"/>
    </reaction>
</comment>
<dbReference type="InterPro" id="IPR004971">
    <property type="entry name" value="mRNA_G-N7_MeTrfase_dom"/>
</dbReference>
<feature type="site" description="mRNA cap binding" evidence="13">
    <location>
        <position position="130"/>
    </location>
</feature>
<evidence type="ECO:0000256" key="13">
    <source>
        <dbReference type="PIRSR" id="PIRSR028762-2"/>
    </source>
</evidence>
<feature type="binding site" evidence="12">
    <location>
        <position position="175"/>
    </location>
    <ligand>
        <name>S-adenosyl-L-methionine</name>
        <dbReference type="ChEBI" id="CHEBI:59789"/>
    </ligand>
</feature>
<dbReference type="PANTHER" id="PTHR12189">
    <property type="entry name" value="MRNA GUANINE-7- METHYLTRANSFERASE"/>
    <property type="match status" value="1"/>
</dbReference>
<dbReference type="EC" id="2.1.1.56" evidence="11"/>
<feature type="site" description="mRNA cap binding" evidence="13">
    <location>
        <position position="261"/>
    </location>
</feature>
<gene>
    <name evidence="15" type="primary">Rnmt</name>
</gene>
<dbReference type="GO" id="GO:0003723">
    <property type="term" value="F:RNA binding"/>
    <property type="evidence" value="ECO:0007669"/>
    <property type="project" value="UniProtKB-KW"/>
</dbReference>
<dbReference type="SUPFAM" id="SSF53335">
    <property type="entry name" value="S-adenosyl-L-methionine-dependent methyltransferases"/>
    <property type="match status" value="1"/>
</dbReference>
<feature type="site" description="mRNA cap binding" evidence="13">
    <location>
        <position position="179"/>
    </location>
</feature>
<dbReference type="AlphaFoldDB" id="A0A6F9DR52"/>
<comment type="subcellular location">
    <subcellularLocation>
        <location evidence="1 11">Nucleus</location>
    </subcellularLocation>
</comment>
<feature type="binding site" evidence="12">
    <location>
        <position position="96"/>
    </location>
    <ligand>
        <name>S-adenosyl-L-methionine</name>
        <dbReference type="ChEBI" id="CHEBI:59789"/>
    </ligand>
</feature>
<keyword evidence="3 11" id="KW-0507">mRNA processing</keyword>
<name>A0A6F9DR52_9ASCI</name>
<feature type="binding site" evidence="12">
    <location>
        <position position="152"/>
    </location>
    <ligand>
        <name>S-adenosyl-L-methionine</name>
        <dbReference type="ChEBI" id="CHEBI:59789"/>
    </ligand>
</feature>
<evidence type="ECO:0000256" key="6">
    <source>
        <dbReference type="ARBA" id="ARBA00022884"/>
    </source>
</evidence>
<evidence type="ECO:0000256" key="4">
    <source>
        <dbReference type="ARBA" id="ARBA00022679"/>
    </source>
</evidence>
<dbReference type="Pfam" id="PF03291">
    <property type="entry name" value="mRNA_G-N7_MeTrfase"/>
    <property type="match status" value="1"/>
</dbReference>
<dbReference type="InterPro" id="IPR029063">
    <property type="entry name" value="SAM-dependent_MTases_sf"/>
</dbReference>
<feature type="site" description="mRNA cap binding" evidence="13">
    <location>
        <position position="362"/>
    </location>
</feature>
<dbReference type="Gene3D" id="3.40.50.150">
    <property type="entry name" value="Vaccinia Virus protein VP39"/>
    <property type="match status" value="1"/>
</dbReference>
<accession>A0A6F9DR52</accession>
<evidence type="ECO:0000256" key="7">
    <source>
        <dbReference type="ARBA" id="ARBA00023042"/>
    </source>
</evidence>
<proteinExistence type="evidence at transcript level"/>
<comment type="function">
    <text evidence="10">Catalytic subunit of the mRNA-capping methyltransferase RNMT:RAMAC complex that methylates the N7 position of the added guanosine to the 5'-cap structure of mRNAs. Binds RNA containing 5'-terminal GpppC.</text>
</comment>
<dbReference type="CDD" id="cd02440">
    <property type="entry name" value="AdoMet_MTases"/>
    <property type="match status" value="1"/>
</dbReference>
<dbReference type="InterPro" id="IPR016899">
    <property type="entry name" value="mRNA_G-N7_MeTrfase_euk"/>
</dbReference>
<feature type="binding site" evidence="12">
    <location>
        <position position="70"/>
    </location>
    <ligand>
        <name>S-adenosyl-L-methionine</name>
        <dbReference type="ChEBI" id="CHEBI:59789"/>
    </ligand>
</feature>
<feature type="site" description="mRNA cap binding" evidence="13">
    <location>
        <position position="105"/>
    </location>
</feature>